<feature type="compositionally biased region" description="Basic and acidic residues" evidence="1">
    <location>
        <begin position="89"/>
        <end position="99"/>
    </location>
</feature>
<reference evidence="2" key="1">
    <citation type="submission" date="2020-02" db="EMBL/GenBank/DDBJ databases">
        <authorList>
            <person name="Meier V. D."/>
        </authorList>
    </citation>
    <scope>NUCLEOTIDE SEQUENCE</scope>
    <source>
        <strain evidence="2">AVDCRST_MAG68</strain>
    </source>
</reference>
<organism evidence="2">
    <name type="scientific">uncultured Gemmatimonadota bacterium</name>
    <dbReference type="NCBI Taxonomy" id="203437"/>
    <lineage>
        <taxon>Bacteria</taxon>
        <taxon>Pseudomonadati</taxon>
        <taxon>Gemmatimonadota</taxon>
        <taxon>environmental samples</taxon>
    </lineage>
</organism>
<feature type="non-terminal residue" evidence="2">
    <location>
        <position position="233"/>
    </location>
</feature>
<feature type="compositionally biased region" description="Low complexity" evidence="1">
    <location>
        <begin position="206"/>
        <end position="218"/>
    </location>
</feature>
<proteinExistence type="predicted"/>
<evidence type="ECO:0000313" key="2">
    <source>
        <dbReference type="EMBL" id="CAA9353286.1"/>
    </source>
</evidence>
<name>A0A6J4MEX6_9BACT</name>
<evidence type="ECO:0000256" key="1">
    <source>
        <dbReference type="SAM" id="MobiDB-lite"/>
    </source>
</evidence>
<dbReference type="EMBL" id="CADCTW010000178">
    <property type="protein sequence ID" value="CAA9353286.1"/>
    <property type="molecule type" value="Genomic_DNA"/>
</dbReference>
<protein>
    <submittedName>
        <fullName evidence="2">Uncharacterized protein</fullName>
    </submittedName>
</protein>
<gene>
    <name evidence="2" type="ORF">AVDCRST_MAG68-3765</name>
</gene>
<dbReference type="AlphaFoldDB" id="A0A6J4MEX6"/>
<accession>A0A6J4MEX6</accession>
<sequence>ERVLIRQRGAGLTGRGQELLRVDRGRVRAAPGAAHRGGGRGNRHLRGAHAGADARLRLPAGGAGPEQLPRAPGALSRVAAGAGAARLLRRGDAGGERRQRGGGQRDGAHPGRRRLPAQRPPLPGAGRQASPLRPRPAADLRHAGRGVRALPPLPPPAADGPAARRRLRSPAREVREHAGRLRLVVERQGPAPPHRHGARRTHLRPLGDPLGAGPGAALEPSLRAEPARGRGSL</sequence>
<feature type="region of interest" description="Disordered" evidence="1">
    <location>
        <begin position="87"/>
        <end position="233"/>
    </location>
</feature>
<feature type="compositionally biased region" description="Basic residues" evidence="1">
    <location>
        <begin position="193"/>
        <end position="203"/>
    </location>
</feature>
<feature type="non-terminal residue" evidence="2">
    <location>
        <position position="1"/>
    </location>
</feature>
<feature type="compositionally biased region" description="Basic and acidic residues" evidence="1">
    <location>
        <begin position="170"/>
        <end position="185"/>
    </location>
</feature>